<organism evidence="2">
    <name type="scientific">viral metagenome</name>
    <dbReference type="NCBI Taxonomy" id="1070528"/>
    <lineage>
        <taxon>unclassified sequences</taxon>
        <taxon>metagenomes</taxon>
        <taxon>organismal metagenomes</taxon>
    </lineage>
</organism>
<protein>
    <submittedName>
        <fullName evidence="2">Uncharacterized protein</fullName>
    </submittedName>
</protein>
<evidence type="ECO:0000313" key="2">
    <source>
        <dbReference type="EMBL" id="QHU08580.1"/>
    </source>
</evidence>
<accession>A0A6C0JV52</accession>
<sequence>MSANTTQDTHATTPVKKDETGTKPTASKEQATKDRDRVFTDSYMRDTFSQPFSAFFFSLAALISVRKEKARGIWEAINSTDNELVKAIDIVYSTTGTYPRFEIIQSAYSYGEEEYTLALMKACLNRLDVSEEFFNGVLNEVRRRRNID</sequence>
<dbReference type="AlphaFoldDB" id="A0A6C0JV52"/>
<reference evidence="2" key="1">
    <citation type="journal article" date="2020" name="Nature">
        <title>Giant virus diversity and host interactions through global metagenomics.</title>
        <authorList>
            <person name="Schulz F."/>
            <person name="Roux S."/>
            <person name="Paez-Espino D."/>
            <person name="Jungbluth S."/>
            <person name="Walsh D.A."/>
            <person name="Denef V.J."/>
            <person name="McMahon K.D."/>
            <person name="Konstantinidis K.T."/>
            <person name="Eloe-Fadrosh E.A."/>
            <person name="Kyrpides N.C."/>
            <person name="Woyke T."/>
        </authorList>
    </citation>
    <scope>NUCLEOTIDE SEQUENCE</scope>
    <source>
        <strain evidence="2">GVMAG-S-1063924-116</strain>
    </source>
</reference>
<feature type="region of interest" description="Disordered" evidence="1">
    <location>
        <begin position="1"/>
        <end position="34"/>
    </location>
</feature>
<name>A0A6C0JV52_9ZZZZ</name>
<evidence type="ECO:0000256" key="1">
    <source>
        <dbReference type="SAM" id="MobiDB-lite"/>
    </source>
</evidence>
<feature type="compositionally biased region" description="Polar residues" evidence="1">
    <location>
        <begin position="1"/>
        <end position="12"/>
    </location>
</feature>
<dbReference type="EMBL" id="MN740698">
    <property type="protein sequence ID" value="QHU08580.1"/>
    <property type="molecule type" value="Genomic_DNA"/>
</dbReference>
<proteinExistence type="predicted"/>